<feature type="region of interest" description="Disordered" evidence="1">
    <location>
        <begin position="350"/>
        <end position="369"/>
    </location>
</feature>
<feature type="compositionally biased region" description="Basic and acidic residues" evidence="1">
    <location>
        <begin position="350"/>
        <end position="362"/>
    </location>
</feature>
<dbReference type="GO" id="GO:0016746">
    <property type="term" value="F:acyltransferase activity"/>
    <property type="evidence" value="ECO:0007669"/>
    <property type="project" value="UniProtKB-KW"/>
</dbReference>
<feature type="transmembrane region" description="Helical" evidence="2">
    <location>
        <begin position="200"/>
        <end position="220"/>
    </location>
</feature>
<evidence type="ECO:0000256" key="2">
    <source>
        <dbReference type="SAM" id="Phobius"/>
    </source>
</evidence>
<dbReference type="PANTHER" id="PTHR23028">
    <property type="entry name" value="ACETYLTRANSFERASE"/>
    <property type="match status" value="1"/>
</dbReference>
<feature type="transmembrane region" description="Helical" evidence="2">
    <location>
        <begin position="319"/>
        <end position="340"/>
    </location>
</feature>
<evidence type="ECO:0000313" key="5">
    <source>
        <dbReference type="Proteomes" id="UP000595448"/>
    </source>
</evidence>
<feature type="transmembrane region" description="Helical" evidence="2">
    <location>
        <begin position="12"/>
        <end position="30"/>
    </location>
</feature>
<dbReference type="Pfam" id="PF01757">
    <property type="entry name" value="Acyl_transf_3"/>
    <property type="match status" value="1"/>
</dbReference>
<dbReference type="RefSeq" id="WP_201101846.1">
    <property type="nucleotide sequence ID" value="NZ_CP067977.1"/>
</dbReference>
<organism evidence="4 5">
    <name type="scientific">Brevundimonas vitisensis</name>
    <dbReference type="NCBI Taxonomy" id="2800818"/>
    <lineage>
        <taxon>Bacteria</taxon>
        <taxon>Pseudomonadati</taxon>
        <taxon>Pseudomonadota</taxon>
        <taxon>Alphaproteobacteria</taxon>
        <taxon>Caulobacterales</taxon>
        <taxon>Caulobacteraceae</taxon>
        <taxon>Brevundimonas</taxon>
    </lineage>
</organism>
<keyword evidence="2" id="KW-1133">Transmembrane helix</keyword>
<feature type="transmembrane region" description="Helical" evidence="2">
    <location>
        <begin position="144"/>
        <end position="164"/>
    </location>
</feature>
<protein>
    <submittedName>
        <fullName evidence="4">Acyltransferase</fullName>
    </submittedName>
</protein>
<evidence type="ECO:0000259" key="3">
    <source>
        <dbReference type="Pfam" id="PF01757"/>
    </source>
</evidence>
<evidence type="ECO:0000313" key="4">
    <source>
        <dbReference type="EMBL" id="QQQ17472.1"/>
    </source>
</evidence>
<sequence>MTLSLAPADLRPLTALRFIAAAWVVLYTFWPNLDVGFLPNLAAKGYLGVELFFVLSGFILSHVYLQAAGEGGFKYGSFLWARLARVYPLHLMTLLGVMALGLAATAAGMAIDGSVLSWESLPANLLLLHAWGLAPEAGWNHPSWSISAEWFAYLCFPAFAFVTWRLRERPWLAVLGAAVMLLGLYAAFQLMAGFPLTQATIRWGALRIVPCFALGCTLYLVHRSGGVPRPALAAAVFGALIVASSSLMLWDGITVLLAGGLILSLGSVSNARAGILASAPAVYLGEISYSIYMICAPWQILAVNLAARATGAEDKKLQLFVWLPVIAAIPIAAAVTYHLVERPARKALRDMAERRNQRRTEQKSQAQLA</sequence>
<feature type="transmembrane region" description="Helical" evidence="2">
    <location>
        <begin position="45"/>
        <end position="65"/>
    </location>
</feature>
<keyword evidence="4" id="KW-0012">Acyltransferase</keyword>
<keyword evidence="5" id="KW-1185">Reference proteome</keyword>
<reference evidence="4 5" key="1">
    <citation type="submission" date="2021-01" db="EMBL/GenBank/DDBJ databases">
        <title>Brevundimonas vitis sp. nov., an bacterium isolated from grape (Vitis vinifera).</title>
        <authorList>
            <person name="Jiang L."/>
            <person name="Lee J."/>
        </authorList>
    </citation>
    <scope>NUCLEOTIDE SEQUENCE [LARGE SCALE GENOMIC DNA]</scope>
    <source>
        <strain evidence="4 5">GRTSA-9</strain>
    </source>
</reference>
<gene>
    <name evidence="4" type="ORF">JIP62_08890</name>
</gene>
<feature type="transmembrane region" description="Helical" evidence="2">
    <location>
        <begin position="171"/>
        <end position="194"/>
    </location>
</feature>
<feature type="transmembrane region" description="Helical" evidence="2">
    <location>
        <begin position="256"/>
        <end position="277"/>
    </location>
</feature>
<proteinExistence type="predicted"/>
<keyword evidence="2" id="KW-0812">Transmembrane</keyword>
<feature type="transmembrane region" description="Helical" evidence="2">
    <location>
        <begin position="86"/>
        <end position="111"/>
    </location>
</feature>
<keyword evidence="2" id="KW-0472">Membrane</keyword>
<feature type="domain" description="Acyltransferase 3" evidence="3">
    <location>
        <begin position="14"/>
        <end position="325"/>
    </location>
</feature>
<dbReference type="Proteomes" id="UP000595448">
    <property type="component" value="Chromosome"/>
</dbReference>
<feature type="transmembrane region" description="Helical" evidence="2">
    <location>
        <begin position="289"/>
        <end position="307"/>
    </location>
</feature>
<name>A0ABX7BIU8_9CAUL</name>
<dbReference type="InterPro" id="IPR002656">
    <property type="entry name" value="Acyl_transf_3_dom"/>
</dbReference>
<dbReference type="InterPro" id="IPR050879">
    <property type="entry name" value="Acyltransferase_3"/>
</dbReference>
<keyword evidence="4" id="KW-0808">Transferase</keyword>
<accession>A0ABX7BIU8</accession>
<dbReference type="PANTHER" id="PTHR23028:SF131">
    <property type="entry name" value="BLR2367 PROTEIN"/>
    <property type="match status" value="1"/>
</dbReference>
<evidence type="ECO:0000256" key="1">
    <source>
        <dbReference type="SAM" id="MobiDB-lite"/>
    </source>
</evidence>
<feature type="transmembrane region" description="Helical" evidence="2">
    <location>
        <begin position="232"/>
        <end position="250"/>
    </location>
</feature>
<dbReference type="EMBL" id="CP067977">
    <property type="protein sequence ID" value="QQQ17472.1"/>
    <property type="molecule type" value="Genomic_DNA"/>
</dbReference>